<gene>
    <name evidence="2" type="ORF">H6F44_13425</name>
</gene>
<dbReference type="EMBL" id="JACJPY010000042">
    <property type="protein sequence ID" value="MBD2151112.1"/>
    <property type="molecule type" value="Genomic_DNA"/>
</dbReference>
<dbReference type="RefSeq" id="WP_190351506.1">
    <property type="nucleotide sequence ID" value="NZ_JACJPY010000042.1"/>
</dbReference>
<comment type="caution">
    <text evidence="2">The sequence shown here is derived from an EMBL/GenBank/DDBJ whole genome shotgun (WGS) entry which is preliminary data.</text>
</comment>
<accession>A0A926UU25</accession>
<reference evidence="2" key="1">
    <citation type="journal article" date="2015" name="ISME J.">
        <title>Draft Genome Sequence of Streptomyces incarnatus NRRL8089, which Produces the Nucleoside Antibiotic Sinefungin.</title>
        <authorList>
            <person name="Oshima K."/>
            <person name="Hattori M."/>
            <person name="Shimizu H."/>
            <person name="Fukuda K."/>
            <person name="Nemoto M."/>
            <person name="Inagaki K."/>
            <person name="Tamura T."/>
        </authorList>
    </citation>
    <scope>NUCLEOTIDE SEQUENCE</scope>
    <source>
        <strain evidence="2">FACHB-1277</strain>
    </source>
</reference>
<evidence type="ECO:0000256" key="1">
    <source>
        <dbReference type="SAM" id="SignalP"/>
    </source>
</evidence>
<name>A0A926UU25_9CYAN</name>
<organism evidence="2 3">
    <name type="scientific">Pseudanabaena cinerea FACHB-1277</name>
    <dbReference type="NCBI Taxonomy" id="2949581"/>
    <lineage>
        <taxon>Bacteria</taxon>
        <taxon>Bacillati</taxon>
        <taxon>Cyanobacteriota</taxon>
        <taxon>Cyanophyceae</taxon>
        <taxon>Pseudanabaenales</taxon>
        <taxon>Pseudanabaenaceae</taxon>
        <taxon>Pseudanabaena</taxon>
        <taxon>Pseudanabaena cinerea</taxon>
    </lineage>
</organism>
<feature type="signal peptide" evidence="1">
    <location>
        <begin position="1"/>
        <end position="28"/>
    </location>
</feature>
<dbReference type="AlphaFoldDB" id="A0A926UU25"/>
<proteinExistence type="predicted"/>
<dbReference type="Proteomes" id="UP000631421">
    <property type="component" value="Unassembled WGS sequence"/>
</dbReference>
<evidence type="ECO:0008006" key="4">
    <source>
        <dbReference type="Google" id="ProtNLM"/>
    </source>
</evidence>
<feature type="chain" id="PRO_5036957804" description="PEP-CTERM sorting domain-containing protein" evidence="1">
    <location>
        <begin position="29"/>
        <end position="308"/>
    </location>
</feature>
<dbReference type="NCBIfam" id="NF041930">
    <property type="entry name" value="Xrt_dep_XDD3"/>
    <property type="match status" value="1"/>
</dbReference>
<protein>
    <recommendedName>
        <fullName evidence="4">PEP-CTERM sorting domain-containing protein</fullName>
    </recommendedName>
</protein>
<keyword evidence="3" id="KW-1185">Reference proteome</keyword>
<reference evidence="2" key="2">
    <citation type="submission" date="2020-08" db="EMBL/GenBank/DDBJ databases">
        <authorList>
            <person name="Chen M."/>
            <person name="Teng W."/>
            <person name="Zhao L."/>
            <person name="Hu C."/>
            <person name="Zhou Y."/>
            <person name="Han B."/>
            <person name="Song L."/>
            <person name="Shu W."/>
        </authorList>
    </citation>
    <scope>NUCLEOTIDE SEQUENCE</scope>
    <source>
        <strain evidence="2">FACHB-1277</strain>
    </source>
</reference>
<evidence type="ECO:0000313" key="3">
    <source>
        <dbReference type="Proteomes" id="UP000631421"/>
    </source>
</evidence>
<evidence type="ECO:0000313" key="2">
    <source>
        <dbReference type="EMBL" id="MBD2151112.1"/>
    </source>
</evidence>
<keyword evidence="1" id="KW-0732">Signal</keyword>
<sequence length="308" mass="32452">MKIAFVQKIASALLLSLGALSVGLPAQASTLINGWHYANDDQLYDGSGGVSGNALFSGTSRYDFYGFGFKQVGQELFVGINTSYVAGASGTINNVGYGDLFLDLGYDNGSTFKSAQGSLLGVRFAFNDSAVGNGVYTNVTGKSVASTNSGYAKLNDYNKKVKADNDNKNLPDPNSRFGDLTWSNSYFGDYTKNTSVAVPNVIATGTKYTGGNVRSLSPADLAASMFPTNVNIASSNKHIFGFAFTLPEDVRGMSFLATLGFECSNDTISGYVPTRPVPVPPAIAGILVAGAVGGWRIRRKQQAKANQA</sequence>